<keyword evidence="1" id="KW-0520">NAD</keyword>
<dbReference type="SUPFAM" id="SSF52200">
    <property type="entry name" value="Toll/Interleukin receptor TIR domain"/>
    <property type="match status" value="1"/>
</dbReference>
<dbReference type="InterPro" id="IPR000157">
    <property type="entry name" value="TIR_dom"/>
</dbReference>
<evidence type="ECO:0000259" key="2">
    <source>
        <dbReference type="PROSITE" id="PS50104"/>
    </source>
</evidence>
<sequence length="176" mass="20094">MASTSSQAPSSSVSYSISTDWDVFLSFHGDDSRYKFTSHLYAALDRHGVRTYKDDPELRSGEVISDALFQAIQGSKTYITVLSENYAFSPWCLDELVEILNCHKTRQRLIIPVFYNIDPSIVRHQLGSFSKAFEKHQIRFAGKMEKVTEWRLALAEIAQFSGKHIHAKRYSILPLS</sequence>
<dbReference type="PANTHER" id="PTHR32009">
    <property type="entry name" value="TMV RESISTANCE PROTEIN N-LIKE"/>
    <property type="match status" value="1"/>
</dbReference>
<evidence type="ECO:0000256" key="1">
    <source>
        <dbReference type="ARBA" id="ARBA00023027"/>
    </source>
</evidence>
<organism evidence="3 4">
    <name type="scientific">Daucus carota subsp. sativus</name>
    <name type="common">Carrot</name>
    <dbReference type="NCBI Taxonomy" id="79200"/>
    <lineage>
        <taxon>Eukaryota</taxon>
        <taxon>Viridiplantae</taxon>
        <taxon>Streptophyta</taxon>
        <taxon>Embryophyta</taxon>
        <taxon>Tracheophyta</taxon>
        <taxon>Spermatophyta</taxon>
        <taxon>Magnoliopsida</taxon>
        <taxon>eudicotyledons</taxon>
        <taxon>Gunneridae</taxon>
        <taxon>Pentapetalae</taxon>
        <taxon>asterids</taxon>
        <taxon>campanulids</taxon>
        <taxon>Apiales</taxon>
        <taxon>Apiaceae</taxon>
        <taxon>Apioideae</taxon>
        <taxon>Scandiceae</taxon>
        <taxon>Daucinae</taxon>
        <taxon>Daucus</taxon>
        <taxon>Daucus sect. Daucus</taxon>
    </lineage>
</organism>
<dbReference type="Proteomes" id="UP000077755">
    <property type="component" value="Chromosome 1"/>
</dbReference>
<gene>
    <name evidence="3" type="ORF">DCAR_0104715</name>
</gene>
<keyword evidence="4" id="KW-1185">Reference proteome</keyword>
<dbReference type="Pfam" id="PF01582">
    <property type="entry name" value="TIR"/>
    <property type="match status" value="1"/>
</dbReference>
<reference evidence="3" key="2">
    <citation type="submission" date="2022-03" db="EMBL/GenBank/DDBJ databases">
        <title>Draft title - Genomic analysis of global carrot germplasm unveils the trajectory of domestication and the origin of high carotenoid orange carrot.</title>
        <authorList>
            <person name="Iorizzo M."/>
            <person name="Ellison S."/>
            <person name="Senalik D."/>
            <person name="Macko-Podgorni A."/>
            <person name="Grzebelus D."/>
            <person name="Bostan H."/>
            <person name="Rolling W."/>
            <person name="Curaba J."/>
            <person name="Simon P."/>
        </authorList>
    </citation>
    <scope>NUCLEOTIDE SEQUENCE</scope>
    <source>
        <tissue evidence="3">Leaf</tissue>
    </source>
</reference>
<dbReference type="GO" id="GO:0007165">
    <property type="term" value="P:signal transduction"/>
    <property type="evidence" value="ECO:0007669"/>
    <property type="project" value="InterPro"/>
</dbReference>
<reference evidence="3" key="1">
    <citation type="journal article" date="2016" name="Nat. Genet.">
        <title>A high-quality carrot genome assembly provides new insights into carotenoid accumulation and asterid genome evolution.</title>
        <authorList>
            <person name="Iorizzo M."/>
            <person name="Ellison S."/>
            <person name="Senalik D."/>
            <person name="Zeng P."/>
            <person name="Satapoomin P."/>
            <person name="Huang J."/>
            <person name="Bowman M."/>
            <person name="Iovene M."/>
            <person name="Sanseverino W."/>
            <person name="Cavagnaro P."/>
            <person name="Yildiz M."/>
            <person name="Macko-Podgorni A."/>
            <person name="Moranska E."/>
            <person name="Grzebelus E."/>
            <person name="Grzebelus D."/>
            <person name="Ashrafi H."/>
            <person name="Zheng Z."/>
            <person name="Cheng S."/>
            <person name="Spooner D."/>
            <person name="Van Deynze A."/>
            <person name="Simon P."/>
        </authorList>
    </citation>
    <scope>NUCLEOTIDE SEQUENCE</scope>
    <source>
        <tissue evidence="3">Leaf</tissue>
    </source>
</reference>
<evidence type="ECO:0000313" key="4">
    <source>
        <dbReference type="Proteomes" id="UP000077755"/>
    </source>
</evidence>
<dbReference type="InterPro" id="IPR035897">
    <property type="entry name" value="Toll_tir_struct_dom_sf"/>
</dbReference>
<dbReference type="PANTHER" id="PTHR32009:SF155">
    <property type="entry name" value="DISEASE RESISTANCE PROTEIN (TIR-NBS-LRR CLASS)"/>
    <property type="match status" value="1"/>
</dbReference>
<name>A0AAF0WCI6_DAUCS</name>
<feature type="domain" description="TIR" evidence="2">
    <location>
        <begin position="19"/>
        <end position="176"/>
    </location>
</feature>
<accession>A0AAF0WCI6</accession>
<dbReference type="PROSITE" id="PS50104">
    <property type="entry name" value="TIR"/>
    <property type="match status" value="1"/>
</dbReference>
<dbReference type="SMART" id="SM00255">
    <property type="entry name" value="TIR"/>
    <property type="match status" value="1"/>
</dbReference>
<protein>
    <recommendedName>
        <fullName evidence="2">TIR domain-containing protein</fullName>
    </recommendedName>
</protein>
<proteinExistence type="predicted"/>
<dbReference type="Gene3D" id="3.40.50.10140">
    <property type="entry name" value="Toll/interleukin-1 receptor homology (TIR) domain"/>
    <property type="match status" value="1"/>
</dbReference>
<dbReference type="EMBL" id="CP093343">
    <property type="protein sequence ID" value="WOG85525.1"/>
    <property type="molecule type" value="Genomic_DNA"/>
</dbReference>
<evidence type="ECO:0000313" key="3">
    <source>
        <dbReference type="EMBL" id="WOG85525.1"/>
    </source>
</evidence>
<dbReference type="FunFam" id="3.40.50.10140:FF:000007">
    <property type="entry name" value="Disease resistance protein (TIR-NBS-LRR class)"/>
    <property type="match status" value="1"/>
</dbReference>
<dbReference type="AlphaFoldDB" id="A0AAF0WCI6"/>